<feature type="compositionally biased region" description="Basic and acidic residues" evidence="1">
    <location>
        <begin position="43"/>
        <end position="52"/>
    </location>
</feature>
<keyword evidence="3" id="KW-1185">Reference proteome</keyword>
<evidence type="ECO:0008006" key="4">
    <source>
        <dbReference type="Google" id="ProtNLM"/>
    </source>
</evidence>
<feature type="region of interest" description="Disordered" evidence="1">
    <location>
        <begin position="90"/>
        <end position="110"/>
    </location>
</feature>
<feature type="compositionally biased region" description="Polar residues" evidence="1">
    <location>
        <begin position="91"/>
        <end position="104"/>
    </location>
</feature>
<evidence type="ECO:0000256" key="1">
    <source>
        <dbReference type="SAM" id="MobiDB-lite"/>
    </source>
</evidence>
<name>A0A3N4J348_9PEZI</name>
<dbReference type="Proteomes" id="UP000276215">
    <property type="component" value="Unassembled WGS sequence"/>
</dbReference>
<feature type="region of interest" description="Disordered" evidence="1">
    <location>
        <begin position="43"/>
        <end position="62"/>
    </location>
</feature>
<dbReference type="AlphaFoldDB" id="A0A3N4J348"/>
<sequence length="125" mass="14207">MTTYYPTGLSPCPQLTYGTDFYLWKMHMEVHLCGLGLWDIGSSKENRPDRSDPTPAPIVSEETKKKRAAWALILQSMRDPLFVKYFRSSDPEQCSQRGSPSVLGQDQDGRHYVVPSGHFLNLPDM</sequence>
<proteinExistence type="predicted"/>
<evidence type="ECO:0000313" key="3">
    <source>
        <dbReference type="Proteomes" id="UP000276215"/>
    </source>
</evidence>
<dbReference type="OrthoDB" id="2688180at2759"/>
<evidence type="ECO:0000313" key="2">
    <source>
        <dbReference type="EMBL" id="RPA90870.1"/>
    </source>
</evidence>
<gene>
    <name evidence="2" type="ORF">L873DRAFT_1795236</name>
</gene>
<organism evidence="2 3">
    <name type="scientific">Choiromyces venosus 120613-1</name>
    <dbReference type="NCBI Taxonomy" id="1336337"/>
    <lineage>
        <taxon>Eukaryota</taxon>
        <taxon>Fungi</taxon>
        <taxon>Dikarya</taxon>
        <taxon>Ascomycota</taxon>
        <taxon>Pezizomycotina</taxon>
        <taxon>Pezizomycetes</taxon>
        <taxon>Pezizales</taxon>
        <taxon>Tuberaceae</taxon>
        <taxon>Choiromyces</taxon>
    </lineage>
</organism>
<reference evidence="2 3" key="1">
    <citation type="journal article" date="2018" name="Nat. Ecol. Evol.">
        <title>Pezizomycetes genomes reveal the molecular basis of ectomycorrhizal truffle lifestyle.</title>
        <authorList>
            <person name="Murat C."/>
            <person name="Payen T."/>
            <person name="Noel B."/>
            <person name="Kuo A."/>
            <person name="Morin E."/>
            <person name="Chen J."/>
            <person name="Kohler A."/>
            <person name="Krizsan K."/>
            <person name="Balestrini R."/>
            <person name="Da Silva C."/>
            <person name="Montanini B."/>
            <person name="Hainaut M."/>
            <person name="Levati E."/>
            <person name="Barry K.W."/>
            <person name="Belfiori B."/>
            <person name="Cichocki N."/>
            <person name="Clum A."/>
            <person name="Dockter R.B."/>
            <person name="Fauchery L."/>
            <person name="Guy J."/>
            <person name="Iotti M."/>
            <person name="Le Tacon F."/>
            <person name="Lindquist E.A."/>
            <person name="Lipzen A."/>
            <person name="Malagnac F."/>
            <person name="Mello A."/>
            <person name="Molinier V."/>
            <person name="Miyauchi S."/>
            <person name="Poulain J."/>
            <person name="Riccioni C."/>
            <person name="Rubini A."/>
            <person name="Sitrit Y."/>
            <person name="Splivallo R."/>
            <person name="Traeger S."/>
            <person name="Wang M."/>
            <person name="Zifcakova L."/>
            <person name="Wipf D."/>
            <person name="Zambonelli A."/>
            <person name="Paolocci F."/>
            <person name="Nowrousian M."/>
            <person name="Ottonello S."/>
            <person name="Baldrian P."/>
            <person name="Spatafora J.W."/>
            <person name="Henrissat B."/>
            <person name="Nagy L.G."/>
            <person name="Aury J.M."/>
            <person name="Wincker P."/>
            <person name="Grigoriev I.V."/>
            <person name="Bonfante P."/>
            <person name="Martin F.M."/>
        </authorList>
    </citation>
    <scope>NUCLEOTIDE SEQUENCE [LARGE SCALE GENOMIC DNA]</scope>
    <source>
        <strain evidence="2 3">120613-1</strain>
    </source>
</reference>
<protein>
    <recommendedName>
        <fullName evidence="4">DUF4219 domain-containing protein</fullName>
    </recommendedName>
</protein>
<accession>A0A3N4J348</accession>
<dbReference type="EMBL" id="ML120512">
    <property type="protein sequence ID" value="RPA90870.1"/>
    <property type="molecule type" value="Genomic_DNA"/>
</dbReference>